<dbReference type="SUPFAM" id="SSF141868">
    <property type="entry name" value="EAL domain-like"/>
    <property type="match status" value="1"/>
</dbReference>
<dbReference type="InterPro" id="IPR001610">
    <property type="entry name" value="PAC"/>
</dbReference>
<dbReference type="SMART" id="SM00052">
    <property type="entry name" value="EAL"/>
    <property type="match status" value="1"/>
</dbReference>
<dbReference type="PROSITE" id="PS50883">
    <property type="entry name" value="EAL"/>
    <property type="match status" value="1"/>
</dbReference>
<dbReference type="InterPro" id="IPR001633">
    <property type="entry name" value="EAL_dom"/>
</dbReference>
<feature type="domain" description="EAL" evidence="3">
    <location>
        <begin position="321"/>
        <end position="574"/>
    </location>
</feature>
<sequence length="575" mass="65137">MHDYIEMMRKMTGTGNQRDLEEMLGDIAFALDKSAIVAITDRTGKITYVNELFIKVSKYEAHELIGSTHKLINSGLHPKKFFQDMWATIGRGEIWSGEIRNRAKDGNYYWVDTKIVPFLNEKGIPNRYISIRYDITERMLMKEKIRELAYQDQLTSLLNRNAFSEKLYVVLQSAKKRGSKLGLVYLNIDRLRHVNDSFGHKTGDYALSVISERLKTILGSEDIIGRISGDEFAFTLKDVDNEEEAERLTNEIKSSLEMPIQIDEETFSISTSCGIALFPKHAKTPSELIMNAGKALHYVKEQGGGSYQMYEPGTAAKTLERILLENELRKSVHLGYFTLEYQPKMNLVHGELSGVEALVRWNHPDLGQIPPDKFIPLAEETKIILPLGEWILRKACNQAAQWKRQGYDPIRIAVNMSTIQLEDPEIVETIERIMMEEGVGPEMIGIELTESSFADRHEMRYTIQRIRDLGIVVAIDDFGTGYSTFSYIKELPADTLKIDMSFIRDIDVNENSQAIVKAIITLADTAGLNVIAEGIETTEQAGILQLLGCREGQGYLYSKPLPPEAIESTFSKVEK</sequence>
<dbReference type="InterPro" id="IPR035919">
    <property type="entry name" value="EAL_sf"/>
</dbReference>
<evidence type="ECO:0000259" key="1">
    <source>
        <dbReference type="PROSITE" id="PS50112"/>
    </source>
</evidence>
<feature type="domain" description="GGDEF" evidence="4">
    <location>
        <begin position="179"/>
        <end position="312"/>
    </location>
</feature>
<dbReference type="SUPFAM" id="SSF55785">
    <property type="entry name" value="PYP-like sensor domain (PAS domain)"/>
    <property type="match status" value="1"/>
</dbReference>
<gene>
    <name evidence="5" type="ORF">P5G49_03190</name>
</gene>
<dbReference type="PROSITE" id="PS50887">
    <property type="entry name" value="GGDEF"/>
    <property type="match status" value="1"/>
</dbReference>
<dbReference type="InterPro" id="IPR035965">
    <property type="entry name" value="PAS-like_dom_sf"/>
</dbReference>
<dbReference type="RefSeq" id="WP_301242028.1">
    <property type="nucleotide sequence ID" value="NZ_JAROCC010000002.1"/>
</dbReference>
<feature type="domain" description="PAC" evidence="2">
    <location>
        <begin position="95"/>
        <end position="147"/>
    </location>
</feature>
<proteinExistence type="predicted"/>
<dbReference type="CDD" id="cd01949">
    <property type="entry name" value="GGDEF"/>
    <property type="match status" value="1"/>
</dbReference>
<evidence type="ECO:0000259" key="2">
    <source>
        <dbReference type="PROSITE" id="PS50113"/>
    </source>
</evidence>
<dbReference type="InterPro" id="IPR043128">
    <property type="entry name" value="Rev_trsase/Diguanyl_cyclase"/>
</dbReference>
<dbReference type="SMART" id="SM00086">
    <property type="entry name" value="PAC"/>
    <property type="match status" value="1"/>
</dbReference>
<dbReference type="SMART" id="SM00267">
    <property type="entry name" value="GGDEF"/>
    <property type="match status" value="1"/>
</dbReference>
<dbReference type="Pfam" id="PF00563">
    <property type="entry name" value="EAL"/>
    <property type="match status" value="1"/>
</dbReference>
<dbReference type="Gene3D" id="3.20.20.450">
    <property type="entry name" value="EAL domain"/>
    <property type="match status" value="1"/>
</dbReference>
<dbReference type="Gene3D" id="3.30.450.20">
    <property type="entry name" value="PAS domain"/>
    <property type="match status" value="1"/>
</dbReference>
<dbReference type="CDD" id="cd01948">
    <property type="entry name" value="EAL"/>
    <property type="match status" value="1"/>
</dbReference>
<dbReference type="NCBIfam" id="TIGR00254">
    <property type="entry name" value="GGDEF"/>
    <property type="match status" value="1"/>
</dbReference>
<name>A0ABT8JPI4_9BACL</name>
<dbReference type="PANTHER" id="PTHR44757:SF2">
    <property type="entry name" value="BIOFILM ARCHITECTURE MAINTENANCE PROTEIN MBAA"/>
    <property type="match status" value="1"/>
</dbReference>
<dbReference type="Gene3D" id="3.30.70.270">
    <property type="match status" value="1"/>
</dbReference>
<evidence type="ECO:0000259" key="3">
    <source>
        <dbReference type="PROSITE" id="PS50883"/>
    </source>
</evidence>
<dbReference type="InterPro" id="IPR052155">
    <property type="entry name" value="Biofilm_reg_signaling"/>
</dbReference>
<dbReference type="Pfam" id="PF00990">
    <property type="entry name" value="GGDEF"/>
    <property type="match status" value="1"/>
</dbReference>
<dbReference type="PANTHER" id="PTHR44757">
    <property type="entry name" value="DIGUANYLATE CYCLASE DGCP"/>
    <property type="match status" value="1"/>
</dbReference>
<dbReference type="SUPFAM" id="SSF55073">
    <property type="entry name" value="Nucleotide cyclase"/>
    <property type="match status" value="1"/>
</dbReference>
<evidence type="ECO:0000259" key="4">
    <source>
        <dbReference type="PROSITE" id="PS50887"/>
    </source>
</evidence>
<protein>
    <submittedName>
        <fullName evidence="5">EAL domain-containing protein</fullName>
    </submittedName>
</protein>
<dbReference type="EMBL" id="JAROCC010000002">
    <property type="protein sequence ID" value="MDN4606481.1"/>
    <property type="molecule type" value="Genomic_DNA"/>
</dbReference>
<dbReference type="PROSITE" id="PS50112">
    <property type="entry name" value="PAS"/>
    <property type="match status" value="1"/>
</dbReference>
<dbReference type="PROSITE" id="PS50113">
    <property type="entry name" value="PAC"/>
    <property type="match status" value="1"/>
</dbReference>
<accession>A0ABT8JPI4</accession>
<dbReference type="InterPro" id="IPR029787">
    <property type="entry name" value="Nucleotide_cyclase"/>
</dbReference>
<keyword evidence="6" id="KW-1185">Reference proteome</keyword>
<reference evidence="5" key="1">
    <citation type="submission" date="2023-03" db="EMBL/GenBank/DDBJ databases">
        <title>MT1 and MT2 Draft Genomes of Novel Species.</title>
        <authorList>
            <person name="Venkateswaran K."/>
        </authorList>
    </citation>
    <scope>NUCLEOTIDE SEQUENCE</scope>
    <source>
        <strain evidence="5">F6_3S_P_2</strain>
    </source>
</reference>
<dbReference type="NCBIfam" id="TIGR00229">
    <property type="entry name" value="sensory_box"/>
    <property type="match status" value="1"/>
</dbReference>
<evidence type="ECO:0000313" key="5">
    <source>
        <dbReference type="EMBL" id="MDN4606481.1"/>
    </source>
</evidence>
<evidence type="ECO:0000313" key="6">
    <source>
        <dbReference type="Proteomes" id="UP001175097"/>
    </source>
</evidence>
<dbReference type="InterPro" id="IPR000160">
    <property type="entry name" value="GGDEF_dom"/>
</dbReference>
<organism evidence="5 6">
    <name type="scientific">Sporosarcina highlanderae</name>
    <dbReference type="NCBI Taxonomy" id="3035916"/>
    <lineage>
        <taxon>Bacteria</taxon>
        <taxon>Bacillati</taxon>
        <taxon>Bacillota</taxon>
        <taxon>Bacilli</taxon>
        <taxon>Bacillales</taxon>
        <taxon>Caryophanaceae</taxon>
        <taxon>Sporosarcina</taxon>
    </lineage>
</organism>
<dbReference type="InterPro" id="IPR000700">
    <property type="entry name" value="PAS-assoc_C"/>
</dbReference>
<dbReference type="Proteomes" id="UP001175097">
    <property type="component" value="Unassembled WGS sequence"/>
</dbReference>
<dbReference type="CDD" id="cd00130">
    <property type="entry name" value="PAS"/>
    <property type="match status" value="1"/>
</dbReference>
<dbReference type="Pfam" id="PF13426">
    <property type="entry name" value="PAS_9"/>
    <property type="match status" value="1"/>
</dbReference>
<dbReference type="InterPro" id="IPR000014">
    <property type="entry name" value="PAS"/>
</dbReference>
<comment type="caution">
    <text evidence="5">The sequence shown here is derived from an EMBL/GenBank/DDBJ whole genome shotgun (WGS) entry which is preliminary data.</text>
</comment>
<feature type="domain" description="PAS" evidence="1">
    <location>
        <begin position="37"/>
        <end position="79"/>
    </location>
</feature>